<evidence type="ECO:0000313" key="2">
    <source>
        <dbReference type="EMBL" id="KAF7814341.1"/>
    </source>
</evidence>
<evidence type="ECO:0000256" key="1">
    <source>
        <dbReference type="SAM" id="MobiDB-lite"/>
    </source>
</evidence>
<keyword evidence="3" id="KW-1185">Reference proteome</keyword>
<comment type="caution">
    <text evidence="2">The sequence shown here is derived from an EMBL/GenBank/DDBJ whole genome shotgun (WGS) entry which is preliminary data.</text>
</comment>
<name>A0A834WCR3_9FABA</name>
<dbReference type="EMBL" id="JAAIUW010000009">
    <property type="protein sequence ID" value="KAF7814341.1"/>
    <property type="molecule type" value="Genomic_DNA"/>
</dbReference>
<accession>A0A834WCR3</accession>
<gene>
    <name evidence="2" type="ORF">G2W53_028310</name>
</gene>
<sequence length="39" mass="4476">MVAIEELGKNILSYSNEEEEGQREQDSIKRNPCHSKANQ</sequence>
<reference evidence="2" key="1">
    <citation type="submission" date="2020-09" db="EMBL/GenBank/DDBJ databases">
        <title>Genome-Enabled Discovery of Anthraquinone Biosynthesis in Senna tora.</title>
        <authorList>
            <person name="Kang S.-H."/>
            <person name="Pandey R.P."/>
            <person name="Lee C.-M."/>
            <person name="Sim J.-S."/>
            <person name="Jeong J.-T."/>
            <person name="Choi B.-S."/>
            <person name="Jung M."/>
            <person name="Ginzburg D."/>
            <person name="Zhao K."/>
            <person name="Won S.Y."/>
            <person name="Oh T.-J."/>
            <person name="Yu Y."/>
            <person name="Kim N.-H."/>
            <person name="Lee O.R."/>
            <person name="Lee T.-H."/>
            <person name="Bashyal P."/>
            <person name="Kim T.-S."/>
            <person name="Lee W.-H."/>
            <person name="Kawkins C."/>
            <person name="Kim C.-K."/>
            <person name="Kim J.S."/>
            <person name="Ahn B.O."/>
            <person name="Rhee S.Y."/>
            <person name="Sohng J.K."/>
        </authorList>
    </citation>
    <scope>NUCLEOTIDE SEQUENCE</scope>
    <source>
        <tissue evidence="2">Leaf</tissue>
    </source>
</reference>
<organism evidence="2 3">
    <name type="scientific">Senna tora</name>
    <dbReference type="NCBI Taxonomy" id="362788"/>
    <lineage>
        <taxon>Eukaryota</taxon>
        <taxon>Viridiplantae</taxon>
        <taxon>Streptophyta</taxon>
        <taxon>Embryophyta</taxon>
        <taxon>Tracheophyta</taxon>
        <taxon>Spermatophyta</taxon>
        <taxon>Magnoliopsida</taxon>
        <taxon>eudicotyledons</taxon>
        <taxon>Gunneridae</taxon>
        <taxon>Pentapetalae</taxon>
        <taxon>rosids</taxon>
        <taxon>fabids</taxon>
        <taxon>Fabales</taxon>
        <taxon>Fabaceae</taxon>
        <taxon>Caesalpinioideae</taxon>
        <taxon>Cassia clade</taxon>
        <taxon>Senna</taxon>
    </lineage>
</organism>
<evidence type="ECO:0000313" key="3">
    <source>
        <dbReference type="Proteomes" id="UP000634136"/>
    </source>
</evidence>
<dbReference type="AlphaFoldDB" id="A0A834WCR3"/>
<proteinExistence type="predicted"/>
<protein>
    <submittedName>
        <fullName evidence="2">Uncharacterized protein</fullName>
    </submittedName>
</protein>
<feature type="region of interest" description="Disordered" evidence="1">
    <location>
        <begin position="1"/>
        <end position="39"/>
    </location>
</feature>
<dbReference type="Proteomes" id="UP000634136">
    <property type="component" value="Unassembled WGS sequence"/>
</dbReference>